<dbReference type="InterPro" id="IPR011009">
    <property type="entry name" value="Kinase-like_dom_sf"/>
</dbReference>
<dbReference type="PANTHER" id="PTHR44167">
    <property type="entry name" value="OVARIAN-SPECIFIC SERINE/THREONINE-PROTEIN KINASE LOK-RELATED"/>
    <property type="match status" value="1"/>
</dbReference>
<dbReference type="PROSITE" id="PS50011">
    <property type="entry name" value="PROTEIN_KINASE_DOM"/>
    <property type="match status" value="1"/>
</dbReference>
<dbReference type="SMART" id="SM00220">
    <property type="entry name" value="S_TKc"/>
    <property type="match status" value="1"/>
</dbReference>
<dbReference type="Proteomes" id="UP000324800">
    <property type="component" value="Unassembled WGS sequence"/>
</dbReference>
<dbReference type="AlphaFoldDB" id="A0A5J4UV17"/>
<feature type="domain" description="Protein kinase" evidence="1">
    <location>
        <begin position="1"/>
        <end position="114"/>
    </location>
</feature>
<evidence type="ECO:0000313" key="3">
    <source>
        <dbReference type="Proteomes" id="UP000324800"/>
    </source>
</evidence>
<dbReference type="GO" id="GO:0004674">
    <property type="term" value="F:protein serine/threonine kinase activity"/>
    <property type="evidence" value="ECO:0007669"/>
    <property type="project" value="TreeGrafter"/>
</dbReference>
<dbReference type="EMBL" id="SNRW01011945">
    <property type="protein sequence ID" value="KAA6374486.1"/>
    <property type="molecule type" value="Genomic_DNA"/>
</dbReference>
<proteinExistence type="predicted"/>
<dbReference type="Pfam" id="PF00069">
    <property type="entry name" value="Pkinase"/>
    <property type="match status" value="1"/>
</dbReference>
<dbReference type="GO" id="GO:0005524">
    <property type="term" value="F:ATP binding"/>
    <property type="evidence" value="ECO:0007669"/>
    <property type="project" value="InterPro"/>
</dbReference>
<reference evidence="2 3" key="1">
    <citation type="submission" date="2019-03" db="EMBL/GenBank/DDBJ databases">
        <title>Single cell metagenomics reveals metabolic interactions within the superorganism composed of flagellate Streblomastix strix and complex community of Bacteroidetes bacteria on its surface.</title>
        <authorList>
            <person name="Treitli S.C."/>
            <person name="Kolisko M."/>
            <person name="Husnik F."/>
            <person name="Keeling P."/>
            <person name="Hampl V."/>
        </authorList>
    </citation>
    <scope>NUCLEOTIDE SEQUENCE [LARGE SCALE GENOMIC DNA]</scope>
    <source>
        <strain evidence="2">ST1C</strain>
    </source>
</reference>
<dbReference type="PANTHER" id="PTHR44167:SF24">
    <property type="entry name" value="SERINE_THREONINE-PROTEIN KINASE CHK2"/>
    <property type="match status" value="1"/>
</dbReference>
<comment type="caution">
    <text evidence="2">The sequence shown here is derived from an EMBL/GenBank/DDBJ whole genome shotgun (WGS) entry which is preliminary data.</text>
</comment>
<evidence type="ECO:0000259" key="1">
    <source>
        <dbReference type="PROSITE" id="PS50011"/>
    </source>
</evidence>
<dbReference type="SUPFAM" id="SSF56112">
    <property type="entry name" value="Protein kinase-like (PK-like)"/>
    <property type="match status" value="1"/>
</dbReference>
<gene>
    <name evidence="2" type="ORF">EZS28_029987</name>
</gene>
<dbReference type="Gene3D" id="1.10.510.10">
    <property type="entry name" value="Transferase(Phosphotransferase) domain 1"/>
    <property type="match status" value="2"/>
</dbReference>
<accession>A0A5J4UV17</accession>
<dbReference type="GO" id="GO:0044773">
    <property type="term" value="P:mitotic DNA damage checkpoint signaling"/>
    <property type="evidence" value="ECO:0007669"/>
    <property type="project" value="TreeGrafter"/>
</dbReference>
<dbReference type="GO" id="GO:0005634">
    <property type="term" value="C:nucleus"/>
    <property type="evidence" value="ECO:0007669"/>
    <property type="project" value="TreeGrafter"/>
</dbReference>
<dbReference type="InterPro" id="IPR000719">
    <property type="entry name" value="Prot_kinase_dom"/>
</dbReference>
<sequence>MRSDIKCDNILLHSPPGTGRVYVKISDFGLAKKQDLQNIEQTYFAGTRPYMAPEIFKKLFNSSQKSDIVLNEIPSNDRPSEINDDVLWDLISQLLEFDPNKRITAAEALQHPYFTSQKAISDISQEQQDLASLAVVSELEGDLSITQFDKDPTFIVQD</sequence>
<evidence type="ECO:0000313" key="2">
    <source>
        <dbReference type="EMBL" id="KAA6374486.1"/>
    </source>
</evidence>
<protein>
    <recommendedName>
        <fullName evidence="1">Protein kinase domain-containing protein</fullName>
    </recommendedName>
</protein>
<name>A0A5J4UV17_9EUKA</name>
<organism evidence="2 3">
    <name type="scientific">Streblomastix strix</name>
    <dbReference type="NCBI Taxonomy" id="222440"/>
    <lineage>
        <taxon>Eukaryota</taxon>
        <taxon>Metamonada</taxon>
        <taxon>Preaxostyla</taxon>
        <taxon>Oxymonadida</taxon>
        <taxon>Streblomastigidae</taxon>
        <taxon>Streblomastix</taxon>
    </lineage>
</organism>